<sequence length="81" mass="9591">METQKLTVRLPQDDLKFIKQFAVEHNLTVTELIRRHFFRLRQQEGGSISPKLQTITGILPENINTPSESQDYYDYMLDKHQ</sequence>
<evidence type="ECO:0000313" key="1">
    <source>
        <dbReference type="EMBL" id="CAA6829697.1"/>
    </source>
</evidence>
<protein>
    <recommendedName>
        <fullName evidence="2">Ribbon-helix-helix protein CopG domain-containing protein</fullName>
    </recommendedName>
</protein>
<reference evidence="1" key="1">
    <citation type="submission" date="2020-01" db="EMBL/GenBank/DDBJ databases">
        <authorList>
            <person name="Meier V. D."/>
            <person name="Meier V D."/>
        </authorList>
    </citation>
    <scope>NUCLEOTIDE SEQUENCE</scope>
    <source>
        <strain evidence="1">HLG_WM_MAG_09</strain>
    </source>
</reference>
<accession>A0A6S6UJ99</accession>
<evidence type="ECO:0008006" key="2">
    <source>
        <dbReference type="Google" id="ProtNLM"/>
    </source>
</evidence>
<proteinExistence type="predicted"/>
<name>A0A6S6UJ99_9GAMM</name>
<gene>
    <name evidence="1" type="ORF">HELGO_WM23360</name>
</gene>
<dbReference type="InterPro" id="IPR045944">
    <property type="entry name" value="DUF6364"/>
</dbReference>
<dbReference type="EMBL" id="CACVAT010000545">
    <property type="protein sequence ID" value="CAA6829697.1"/>
    <property type="molecule type" value="Genomic_DNA"/>
</dbReference>
<dbReference type="AlphaFoldDB" id="A0A6S6UJ99"/>
<dbReference type="Pfam" id="PF19891">
    <property type="entry name" value="DUF6364"/>
    <property type="match status" value="1"/>
</dbReference>
<organism evidence="1">
    <name type="scientific">uncultured Thiotrichaceae bacterium</name>
    <dbReference type="NCBI Taxonomy" id="298394"/>
    <lineage>
        <taxon>Bacteria</taxon>
        <taxon>Pseudomonadati</taxon>
        <taxon>Pseudomonadota</taxon>
        <taxon>Gammaproteobacteria</taxon>
        <taxon>Thiotrichales</taxon>
        <taxon>Thiotrichaceae</taxon>
        <taxon>environmental samples</taxon>
    </lineage>
</organism>